<comment type="caution">
    <text evidence="2">The sequence shown here is derived from an EMBL/GenBank/DDBJ whole genome shotgun (WGS) entry which is preliminary data.</text>
</comment>
<evidence type="ECO:0000313" key="2">
    <source>
        <dbReference type="EMBL" id="MCR2832876.1"/>
    </source>
</evidence>
<sequence length="181" mass="17889">MPYKVHCVALAAIAIAACSPQDSDAPEAAASATPATDPAADATASSDPGAAPMPQETPDIAAPPGEEPKTVNTMTAETGSASTGAPYIARLRQPVAVVNIANPGRLSVRNGCLVVEVGGQTHTAVFNGPVSITGSAVTFEGKTLPLEKTAPIPGGKLNPSDFALRAPAAAGCPSSFFGIGG</sequence>
<dbReference type="Proteomes" id="UP001206067">
    <property type="component" value="Unassembled WGS sequence"/>
</dbReference>
<gene>
    <name evidence="2" type="ORF">NSO95_02860</name>
</gene>
<feature type="compositionally biased region" description="Low complexity" evidence="1">
    <location>
        <begin position="23"/>
        <end position="52"/>
    </location>
</feature>
<name>A0ABT1XPM3_9SPHN</name>
<dbReference type="EMBL" id="JANKHH010000001">
    <property type="protein sequence ID" value="MCR2832876.1"/>
    <property type="molecule type" value="Genomic_DNA"/>
</dbReference>
<protein>
    <recommendedName>
        <fullName evidence="4">Lipoprotein</fullName>
    </recommendedName>
</protein>
<reference evidence="2 3" key="1">
    <citation type="submission" date="2022-08" db="EMBL/GenBank/DDBJ databases">
        <title>Polyphasic taxonomy analysis of Qipengyuania sp.RS5-5.</title>
        <authorList>
            <person name="Xamxidin M."/>
            <person name="Wu M."/>
        </authorList>
    </citation>
    <scope>NUCLEOTIDE SEQUENCE [LARGE SCALE GENOMIC DNA]</scope>
    <source>
        <strain evidence="2 3">RS5-5</strain>
    </source>
</reference>
<evidence type="ECO:0000313" key="3">
    <source>
        <dbReference type="Proteomes" id="UP001206067"/>
    </source>
</evidence>
<dbReference type="RefSeq" id="WP_257594633.1">
    <property type="nucleotide sequence ID" value="NZ_JANKHH010000001.1"/>
</dbReference>
<feature type="compositionally biased region" description="Polar residues" evidence="1">
    <location>
        <begin position="70"/>
        <end position="80"/>
    </location>
</feature>
<proteinExistence type="predicted"/>
<evidence type="ECO:0000256" key="1">
    <source>
        <dbReference type="SAM" id="MobiDB-lite"/>
    </source>
</evidence>
<accession>A0ABT1XPM3</accession>
<dbReference type="PROSITE" id="PS51257">
    <property type="entry name" value="PROKAR_LIPOPROTEIN"/>
    <property type="match status" value="1"/>
</dbReference>
<keyword evidence="3" id="KW-1185">Reference proteome</keyword>
<feature type="region of interest" description="Disordered" evidence="1">
    <location>
        <begin position="23"/>
        <end position="80"/>
    </location>
</feature>
<evidence type="ECO:0008006" key="4">
    <source>
        <dbReference type="Google" id="ProtNLM"/>
    </source>
</evidence>
<organism evidence="2 3">
    <name type="scientific">Parerythrobacter lacustris</name>
    <dbReference type="NCBI Taxonomy" id="2969984"/>
    <lineage>
        <taxon>Bacteria</taxon>
        <taxon>Pseudomonadati</taxon>
        <taxon>Pseudomonadota</taxon>
        <taxon>Alphaproteobacteria</taxon>
        <taxon>Sphingomonadales</taxon>
        <taxon>Erythrobacteraceae</taxon>
        <taxon>Parerythrobacter</taxon>
    </lineage>
</organism>